<keyword evidence="2" id="KW-0722">Serine protease inhibitor</keyword>
<dbReference type="InterPro" id="IPR036186">
    <property type="entry name" value="Serpin_sf"/>
</dbReference>
<comment type="caution">
    <text evidence="8">The sequence shown here is derived from an EMBL/GenBank/DDBJ whole genome shotgun (WGS) entry which is preliminary data.</text>
</comment>
<dbReference type="Gene3D" id="2.40.10.10">
    <property type="entry name" value="Trypsin-like serine proteases"/>
    <property type="match status" value="2"/>
</dbReference>
<comment type="similarity">
    <text evidence="5">Belongs to the serpin family.</text>
</comment>
<dbReference type="InterPro" id="IPR009003">
    <property type="entry name" value="Peptidase_S1_PA"/>
</dbReference>
<comment type="similarity">
    <text evidence="4">Belongs to the peptidase S1 family. CLIP subfamily.</text>
</comment>
<evidence type="ECO:0000256" key="5">
    <source>
        <dbReference type="RuleBase" id="RU000411"/>
    </source>
</evidence>
<dbReference type="GO" id="GO:0005615">
    <property type="term" value="C:extracellular space"/>
    <property type="evidence" value="ECO:0007669"/>
    <property type="project" value="InterPro"/>
</dbReference>
<evidence type="ECO:0000259" key="7">
    <source>
        <dbReference type="PROSITE" id="PS50240"/>
    </source>
</evidence>
<dbReference type="CDD" id="cd19598">
    <property type="entry name" value="serpin77Ba-like_insects"/>
    <property type="match status" value="1"/>
</dbReference>
<dbReference type="GO" id="GO:0006508">
    <property type="term" value="P:proteolysis"/>
    <property type="evidence" value="ECO:0007669"/>
    <property type="project" value="InterPro"/>
</dbReference>
<evidence type="ECO:0000256" key="3">
    <source>
        <dbReference type="ARBA" id="ARBA00023157"/>
    </source>
</evidence>
<evidence type="ECO:0000313" key="8">
    <source>
        <dbReference type="EMBL" id="KAG5683357.1"/>
    </source>
</evidence>
<dbReference type="PANTHER" id="PTHR11461:SF367">
    <property type="entry name" value="GH21475P-RELATED"/>
    <property type="match status" value="1"/>
</dbReference>
<dbReference type="InterPro" id="IPR043504">
    <property type="entry name" value="Peptidase_S1_PA_chymotrypsin"/>
</dbReference>
<feature type="signal peptide" evidence="6">
    <location>
        <begin position="1"/>
        <end position="21"/>
    </location>
</feature>
<keyword evidence="3" id="KW-1015">Disulfide bond</keyword>
<proteinExistence type="inferred from homology"/>
<dbReference type="PRINTS" id="PR00722">
    <property type="entry name" value="CHYMOTRYPSIN"/>
</dbReference>
<feature type="chain" id="PRO_5039908585" description="Peptidase S1 domain-containing protein" evidence="6">
    <location>
        <begin position="22"/>
        <end position="716"/>
    </location>
</feature>
<dbReference type="GO" id="GO:0004867">
    <property type="term" value="F:serine-type endopeptidase inhibitor activity"/>
    <property type="evidence" value="ECO:0007669"/>
    <property type="project" value="UniProtKB-KW"/>
</dbReference>
<dbReference type="PANTHER" id="PTHR11461">
    <property type="entry name" value="SERINE PROTEASE INHIBITOR, SERPIN"/>
    <property type="match status" value="1"/>
</dbReference>
<dbReference type="Proteomes" id="UP001107558">
    <property type="component" value="Chromosome 1"/>
</dbReference>
<dbReference type="SMART" id="SM00093">
    <property type="entry name" value="SERPIN"/>
    <property type="match status" value="1"/>
</dbReference>
<accession>A0A9J6CN15</accession>
<dbReference type="SUPFAM" id="SSF50494">
    <property type="entry name" value="Trypsin-like serine proteases"/>
    <property type="match status" value="1"/>
</dbReference>
<dbReference type="CDD" id="cd00190">
    <property type="entry name" value="Tryp_SPc"/>
    <property type="match status" value="1"/>
</dbReference>
<dbReference type="InterPro" id="IPR018114">
    <property type="entry name" value="TRYPSIN_HIS"/>
</dbReference>
<dbReference type="FunFam" id="2.40.10.10:FF:000068">
    <property type="entry name" value="transmembrane protease serine 2"/>
    <property type="match status" value="1"/>
</dbReference>
<dbReference type="PROSITE" id="PS00134">
    <property type="entry name" value="TRYPSIN_HIS"/>
    <property type="match status" value="1"/>
</dbReference>
<keyword evidence="1" id="KW-0646">Protease inhibitor</keyword>
<evidence type="ECO:0000256" key="1">
    <source>
        <dbReference type="ARBA" id="ARBA00022690"/>
    </source>
</evidence>
<dbReference type="PROSITE" id="PS50240">
    <property type="entry name" value="TRYPSIN_DOM"/>
    <property type="match status" value="1"/>
</dbReference>
<keyword evidence="9" id="KW-1185">Reference proteome</keyword>
<dbReference type="InterPro" id="IPR023796">
    <property type="entry name" value="Serpin_dom"/>
</dbReference>
<dbReference type="InterPro" id="IPR000215">
    <property type="entry name" value="Serpin_fam"/>
</dbReference>
<organism evidence="8 9">
    <name type="scientific">Polypedilum vanderplanki</name>
    <name type="common">Sleeping chironomid midge</name>
    <dbReference type="NCBI Taxonomy" id="319348"/>
    <lineage>
        <taxon>Eukaryota</taxon>
        <taxon>Metazoa</taxon>
        <taxon>Ecdysozoa</taxon>
        <taxon>Arthropoda</taxon>
        <taxon>Hexapoda</taxon>
        <taxon>Insecta</taxon>
        <taxon>Pterygota</taxon>
        <taxon>Neoptera</taxon>
        <taxon>Endopterygota</taxon>
        <taxon>Diptera</taxon>
        <taxon>Nematocera</taxon>
        <taxon>Chironomoidea</taxon>
        <taxon>Chironomidae</taxon>
        <taxon>Chironominae</taxon>
        <taxon>Polypedilum</taxon>
        <taxon>Polypedilum</taxon>
    </lineage>
</organism>
<dbReference type="Pfam" id="PF00079">
    <property type="entry name" value="Serpin"/>
    <property type="match status" value="1"/>
</dbReference>
<evidence type="ECO:0000256" key="2">
    <source>
        <dbReference type="ARBA" id="ARBA00022900"/>
    </source>
</evidence>
<dbReference type="AlphaFoldDB" id="A0A9J6CN15"/>
<dbReference type="InterPro" id="IPR001254">
    <property type="entry name" value="Trypsin_dom"/>
</dbReference>
<evidence type="ECO:0000313" key="9">
    <source>
        <dbReference type="Proteomes" id="UP001107558"/>
    </source>
</evidence>
<dbReference type="InterPro" id="IPR042178">
    <property type="entry name" value="Serpin_sf_1"/>
</dbReference>
<dbReference type="Pfam" id="PF00089">
    <property type="entry name" value="Trypsin"/>
    <property type="match status" value="1"/>
</dbReference>
<dbReference type="GO" id="GO:0004252">
    <property type="term" value="F:serine-type endopeptidase activity"/>
    <property type="evidence" value="ECO:0007669"/>
    <property type="project" value="InterPro"/>
</dbReference>
<gene>
    <name evidence="8" type="ORF">PVAND_012643</name>
</gene>
<dbReference type="SUPFAM" id="SSF56574">
    <property type="entry name" value="Serpins"/>
    <property type="match status" value="1"/>
</dbReference>
<feature type="domain" description="Peptidase S1" evidence="7">
    <location>
        <begin position="43"/>
        <end position="285"/>
    </location>
</feature>
<dbReference type="OrthoDB" id="9440847at2759"/>
<evidence type="ECO:0000256" key="6">
    <source>
        <dbReference type="SAM" id="SignalP"/>
    </source>
</evidence>
<dbReference type="InterPro" id="IPR023795">
    <property type="entry name" value="Serpin_CS"/>
</dbReference>
<reference evidence="8" key="1">
    <citation type="submission" date="2021-03" db="EMBL/GenBank/DDBJ databases">
        <title>Chromosome level genome of the anhydrobiotic midge Polypedilum vanderplanki.</title>
        <authorList>
            <person name="Yoshida Y."/>
            <person name="Kikawada T."/>
            <person name="Gusev O."/>
        </authorList>
    </citation>
    <scope>NUCLEOTIDE SEQUENCE</scope>
    <source>
        <strain evidence="8">NIAS01</strain>
        <tissue evidence="8">Whole body or cell culture</tissue>
    </source>
</reference>
<dbReference type="Gene3D" id="3.30.497.10">
    <property type="entry name" value="Antithrombin, subunit I, domain 2"/>
    <property type="match status" value="1"/>
</dbReference>
<dbReference type="Gene3D" id="2.30.39.10">
    <property type="entry name" value="Alpha-1-antitrypsin, domain 1"/>
    <property type="match status" value="1"/>
</dbReference>
<dbReference type="EMBL" id="JADBJN010000001">
    <property type="protein sequence ID" value="KAG5683357.1"/>
    <property type="molecule type" value="Genomic_DNA"/>
</dbReference>
<keyword evidence="6" id="KW-0732">Signal</keyword>
<sequence>MKGNFYFIFLLLFFVKSSVFSIRRINSCGVSKFERNKSFIGLVVNGDESKPGEWPWIVSMFRKEKYFCGSSLISDLHLLSAAHCFEYFGITFQLNDYFALLGRFNLKDNNEKFSVNRSFSSIFLHSEFNNTAEAYRSNADIAVIQMSERVQFSDFIQPVCLPEPNSNLENFDGIVVGYGKSESGEIHEVTPKQAELHSINVFECLLKDPLYSYIVAERSFCAGGTDAIPCLGDSGGGFYVKNNKSGKYETKGIVSQAQHNGCDPKVYVAFVDVTKFIDWIIEKMNEISKPEEKKRIKTEMSSADRKTTKLPLILPTSVDTNIRKLLWDQELSENTELFGLHLFLYLTQFESENFMINPYLIHSLLAVLAEGAVGNTYKEINNALGLINRQRTRDFHQYTNLALSKSASDVNFRKFAAMIGDQNRPITREYEDNLEKIYDVEYIPVNFKNVDRTLREVNGRVSQSTSGLITDVISREDVLKTQLILLACTYFKGSWKIAFNSTLTKYEPFYDINEERIIGRVNMMSQSGSFAYAFNQNLGCYFLELPYGIDREYAKRINLPESAEDRISMIVVLPKRGLSLIDVINNISVYGIKTLLIELKKSKEENKNLEVEVHLPRFEINTSLNLKETLKDLEINEIFENTANLSGINYNYYVSSILHKTKINVDEKGSEAPTVTNLISANKVKFYANRPFIYFILDKATRLILFAGVFKNPAVF</sequence>
<evidence type="ECO:0000256" key="4">
    <source>
        <dbReference type="ARBA" id="ARBA00024195"/>
    </source>
</evidence>
<protein>
    <recommendedName>
        <fullName evidence="7">Peptidase S1 domain-containing protein</fullName>
    </recommendedName>
</protein>
<dbReference type="InterPro" id="IPR042185">
    <property type="entry name" value="Serpin_sf_2"/>
</dbReference>
<dbReference type="SMART" id="SM00020">
    <property type="entry name" value="Tryp_SPc"/>
    <property type="match status" value="1"/>
</dbReference>
<dbReference type="PROSITE" id="PS00284">
    <property type="entry name" value="SERPIN"/>
    <property type="match status" value="1"/>
</dbReference>
<name>A0A9J6CN15_POLVA</name>
<dbReference type="InterPro" id="IPR001314">
    <property type="entry name" value="Peptidase_S1A"/>
</dbReference>